<keyword evidence="1" id="KW-0732">Signal</keyword>
<dbReference type="PANTHER" id="PTHR24273:SF32">
    <property type="entry name" value="HYALIN"/>
    <property type="match status" value="1"/>
</dbReference>
<protein>
    <recommendedName>
        <fullName evidence="3">Secretion system C-terminal sorting domain-containing protein</fullName>
    </recommendedName>
</protein>
<comment type="caution">
    <text evidence="4">The sequence shown here is derived from an EMBL/GenBank/DDBJ whole genome shotgun (WGS) entry which is preliminary data.</text>
</comment>
<dbReference type="NCBIfam" id="TIGR04183">
    <property type="entry name" value="Por_Secre_tail"/>
    <property type="match status" value="1"/>
</dbReference>
<evidence type="ECO:0000259" key="3">
    <source>
        <dbReference type="Pfam" id="PF18962"/>
    </source>
</evidence>
<dbReference type="SUPFAM" id="SSF51126">
    <property type="entry name" value="Pectin lyase-like"/>
    <property type="match status" value="2"/>
</dbReference>
<keyword evidence="5" id="KW-1185">Reference proteome</keyword>
<dbReference type="Gene3D" id="2.160.20.10">
    <property type="entry name" value="Single-stranded right-handed beta-helix, Pectin lyase-like"/>
    <property type="match status" value="2"/>
</dbReference>
<evidence type="ECO:0000256" key="2">
    <source>
        <dbReference type="SAM" id="MobiDB-lite"/>
    </source>
</evidence>
<evidence type="ECO:0000256" key="1">
    <source>
        <dbReference type="ARBA" id="ARBA00022729"/>
    </source>
</evidence>
<proteinExistence type="predicted"/>
<accession>A0ABN1MMX9</accession>
<dbReference type="InterPro" id="IPR011050">
    <property type="entry name" value="Pectin_lyase_fold/virulence"/>
</dbReference>
<dbReference type="Gene3D" id="2.60.40.10">
    <property type="entry name" value="Immunoglobulins"/>
    <property type="match status" value="3"/>
</dbReference>
<evidence type="ECO:0000313" key="4">
    <source>
        <dbReference type="EMBL" id="GAA0874628.1"/>
    </source>
</evidence>
<sequence length="1597" mass="170069">MKKVYLSLVGSLLTFVSFEQTVFVDIDATGNNDGTSWTNAYTTLQQAEDNAPSGAEIWVAEGNYIGDPLNRAQRILRINESHNWYGGFNGTETTKDQRNPLLHETSINGDALGNGHATAADVTDNTYNLVLITTEAEVLFDGFTFKESHGNGTSGNDRGGVFQFDANAFGGHMAPQLDLENCKFEYNYANNQALFSALEAPARQAIYEIRFNRCHFNENRGFYDFISISALSTPTGYNTKQAKFTNCLFANNTANSGYFLQVNYNTANDARIEFINNTIIGNTSNSYLFLLSDNYNNASSGSFLLKNNIIVDNPGVQFLTTGLGDLNGSNNVGQGTAYGANNELPATLFNDYANQDYHLVSGSPAIGVADVAFLASSYTLDLAGQPRFIGQLDAGAYEFVNCELGPLEVTANGIGELEVTWQNYSFIDNNYTVTIVPTGQPVGNGTPITGITGNNYLFTGLLTDETYDIYVDYSCASFGGTTGSSMITGTTINPVFVDLDATGSNDGSSWANAYTNLEDAVTLSPVGSEFWVAEGVYRHPVSGNRNLAALQIHGNSKFYGGFDGTESNRTARNPKQNETQISGDVNGDDIPGDYTTNRGDNLYRTVLIINSQSDFVLDGFTISGGHANETSDQKFSRGGAVQVWMTLNNQTIKGSVSNCVIKDNYADVSSLYYVFPSSGTGSGHSVQVDFTSCEIIENGAPNTLVYFRSDLNYVEQSSILNSLIANHTTQTELFLFNTSNVSKLKAKLINNTIVKNTASNQIFRLINADNCGIYNNILYNENVNAASDVLSMTHGSVLSANNFGKTTAFGATVLNANSFVDYASDNFRLNASSNAVDGGQNTYFPASISKDLEGIERIYNTVIDAGAYEYQIIPDLTSPVPVTQNITVYLNASGTITVTPQQVDNGSNDNQTASNDLTLSLDQTSFDCSNLGNNTVTLTVTDESNNSATATATITVVDNLPPTAHVNNLTVTLDASGNATITTAQIDNGSTDNCGIASMTLGTTSFDCSNIGTNTVSFTVFDQTGNNATAYATVTVEENEAPVAQAQDLTISLDANGQASITPAQIDNGSTDNCGITDYTLDITDFTCADLGNNTVTLTVEDGSGNTHTATATVTVFDNFAPVLTAQDATLELDANGQVTVSLTDLNAQVSDNCSVSPITMDVSTFDCSHLGAQTINLEVTDTDGNTTTESVTVTIVDNQAPVVNINNLTVTLDASGNATITTAQIDNGSTDNCGIASMNLGTTSFDCSNIGINTVSFTVFDQEGNNATAYTTVTVVENEAPIAQAQDLTVSLDANGQASITPAQIDNGSTDNCGITGYTLDITDFTCADLGANTVTLTVEDGSGNTHSATAVVTLVDDISPALTAQNTTIELDANGQATVSLTDLNAQATDNCSLEPITMDISTFDCSHLGTQTINLEVEDMAGNTTTTSVQVVIADYMAPTGTSQDISISLDGASSVTIDWTDLISNVQDNCDSNPVVTISQDEFTATGVYTVTITLEDANGNNTTETVQVTVTDTTNAVDEYSIEFNIYPNPTTGFVQITSTQSIQQIYVYSVSGELLLSTQNTSVDLSSFERGTYLLQIETETSNFTRRIIKL</sequence>
<dbReference type="EMBL" id="BAAAFH010000003">
    <property type="protein sequence ID" value="GAA0874628.1"/>
    <property type="molecule type" value="Genomic_DNA"/>
</dbReference>
<dbReference type="Pfam" id="PF18962">
    <property type="entry name" value="Por_Secre_tail"/>
    <property type="match status" value="1"/>
</dbReference>
<dbReference type="RefSeq" id="WP_343785529.1">
    <property type="nucleotide sequence ID" value="NZ_BAAAFH010000003.1"/>
</dbReference>
<name>A0ABN1MMX9_9FLAO</name>
<dbReference type="Proteomes" id="UP001501126">
    <property type="component" value="Unassembled WGS sequence"/>
</dbReference>
<feature type="region of interest" description="Disordered" evidence="2">
    <location>
        <begin position="566"/>
        <end position="591"/>
    </location>
</feature>
<feature type="compositionally biased region" description="Polar residues" evidence="2">
    <location>
        <begin position="566"/>
        <end position="583"/>
    </location>
</feature>
<evidence type="ECO:0000313" key="5">
    <source>
        <dbReference type="Proteomes" id="UP001501126"/>
    </source>
</evidence>
<feature type="domain" description="Secretion system C-terminal sorting" evidence="3">
    <location>
        <begin position="1531"/>
        <end position="1595"/>
    </location>
</feature>
<reference evidence="4 5" key="1">
    <citation type="journal article" date="2019" name="Int. J. Syst. Evol. Microbiol.">
        <title>The Global Catalogue of Microorganisms (GCM) 10K type strain sequencing project: providing services to taxonomists for standard genome sequencing and annotation.</title>
        <authorList>
            <consortium name="The Broad Institute Genomics Platform"/>
            <consortium name="The Broad Institute Genome Sequencing Center for Infectious Disease"/>
            <person name="Wu L."/>
            <person name="Ma J."/>
        </authorList>
    </citation>
    <scope>NUCLEOTIDE SEQUENCE [LARGE SCALE GENOMIC DNA]</scope>
    <source>
        <strain evidence="4 5">JCM 16083</strain>
    </source>
</reference>
<organism evidence="4 5">
    <name type="scientific">Wandonia haliotis</name>
    <dbReference type="NCBI Taxonomy" id="574963"/>
    <lineage>
        <taxon>Bacteria</taxon>
        <taxon>Pseudomonadati</taxon>
        <taxon>Bacteroidota</taxon>
        <taxon>Flavobacteriia</taxon>
        <taxon>Flavobacteriales</taxon>
        <taxon>Crocinitomicaceae</taxon>
        <taxon>Wandonia</taxon>
    </lineage>
</organism>
<gene>
    <name evidence="4" type="ORF">GCM10009118_10360</name>
</gene>
<dbReference type="NCBIfam" id="NF041518">
    <property type="entry name" value="choice_anch_Q"/>
    <property type="match status" value="1"/>
</dbReference>
<dbReference type="InterPro" id="IPR059226">
    <property type="entry name" value="Choice_anch_Q_dom"/>
</dbReference>
<dbReference type="PANTHER" id="PTHR24273">
    <property type="entry name" value="FI04643P-RELATED"/>
    <property type="match status" value="1"/>
</dbReference>
<dbReference type="InterPro" id="IPR013783">
    <property type="entry name" value="Ig-like_fold"/>
</dbReference>
<dbReference type="InterPro" id="IPR012334">
    <property type="entry name" value="Pectin_lyas_fold"/>
</dbReference>
<dbReference type="InterPro" id="IPR026444">
    <property type="entry name" value="Secre_tail"/>
</dbReference>